<sequence>METPARLAITALICIISLLIYQIMDLISNKAPTPYLNRNIPSAPTMICRAQEVIAAFNSDETLTLFTRVPVSPSLGLSHFLSPTKPAEPAEPAEPSSGPMIVSLPLLDYAPKITLATAQVCGLVFFNQWMHYTLGPSTPSPGKVETIMSYPDVIRPPRYFILKSITFHERRLFLASDQGHAAWQHYKDSDNYSYAGLRYRDIRVLTDRGHGLYLDVKWISDADEMFLLGNFTETIPVREFPETFPLGIKNILEIYRIYLADNDRLGKSCPFLAQCKKTTDQPLHPACKLGQSSDRTPQELAAYLEAWAPTWRHRDTTLPRSEESTVFPNFPSNLAQMRELIDQLLQSAEKIATLEAQRQTTYERIK</sequence>
<dbReference type="Proteomes" id="UP000813427">
    <property type="component" value="Unassembled WGS sequence"/>
</dbReference>
<organism evidence="2 3">
    <name type="scientific">Fusarium tricinctum</name>
    <dbReference type="NCBI Taxonomy" id="61284"/>
    <lineage>
        <taxon>Eukaryota</taxon>
        <taxon>Fungi</taxon>
        <taxon>Dikarya</taxon>
        <taxon>Ascomycota</taxon>
        <taxon>Pezizomycotina</taxon>
        <taxon>Sordariomycetes</taxon>
        <taxon>Hypocreomycetidae</taxon>
        <taxon>Hypocreales</taxon>
        <taxon>Nectriaceae</taxon>
        <taxon>Fusarium</taxon>
        <taxon>Fusarium tricinctum species complex</taxon>
    </lineage>
</organism>
<dbReference type="AlphaFoldDB" id="A0A8K0W9G9"/>
<reference evidence="2" key="1">
    <citation type="journal article" date="2021" name="Nat. Commun.">
        <title>Genetic determinants of endophytism in the Arabidopsis root mycobiome.</title>
        <authorList>
            <person name="Mesny F."/>
            <person name="Miyauchi S."/>
            <person name="Thiergart T."/>
            <person name="Pickel B."/>
            <person name="Atanasova L."/>
            <person name="Karlsson M."/>
            <person name="Huettel B."/>
            <person name="Barry K.W."/>
            <person name="Haridas S."/>
            <person name="Chen C."/>
            <person name="Bauer D."/>
            <person name="Andreopoulos W."/>
            <person name="Pangilinan J."/>
            <person name="LaButti K."/>
            <person name="Riley R."/>
            <person name="Lipzen A."/>
            <person name="Clum A."/>
            <person name="Drula E."/>
            <person name="Henrissat B."/>
            <person name="Kohler A."/>
            <person name="Grigoriev I.V."/>
            <person name="Martin F.M."/>
            <person name="Hacquard S."/>
        </authorList>
    </citation>
    <scope>NUCLEOTIDE SEQUENCE</scope>
    <source>
        <strain evidence="2">MPI-SDFR-AT-0068</strain>
    </source>
</reference>
<protein>
    <submittedName>
        <fullName evidence="2">Uncharacterized protein</fullName>
    </submittedName>
</protein>
<gene>
    <name evidence="2" type="ORF">BKA59DRAFT_515665</name>
</gene>
<keyword evidence="1" id="KW-0472">Membrane</keyword>
<accession>A0A8K0W9G9</accession>
<evidence type="ECO:0000313" key="2">
    <source>
        <dbReference type="EMBL" id="KAH7239391.1"/>
    </source>
</evidence>
<evidence type="ECO:0000313" key="3">
    <source>
        <dbReference type="Proteomes" id="UP000813427"/>
    </source>
</evidence>
<keyword evidence="1" id="KW-0812">Transmembrane</keyword>
<proteinExistence type="predicted"/>
<comment type="caution">
    <text evidence="2">The sequence shown here is derived from an EMBL/GenBank/DDBJ whole genome shotgun (WGS) entry which is preliminary data.</text>
</comment>
<keyword evidence="3" id="KW-1185">Reference proteome</keyword>
<evidence type="ECO:0000256" key="1">
    <source>
        <dbReference type="SAM" id="Phobius"/>
    </source>
</evidence>
<dbReference type="EMBL" id="JAGPXF010000006">
    <property type="protein sequence ID" value="KAH7239391.1"/>
    <property type="molecule type" value="Genomic_DNA"/>
</dbReference>
<feature type="transmembrane region" description="Helical" evidence="1">
    <location>
        <begin position="7"/>
        <end position="24"/>
    </location>
</feature>
<name>A0A8K0W9G9_9HYPO</name>
<keyword evidence="1" id="KW-1133">Transmembrane helix</keyword>